<dbReference type="PIRSF" id="PIRSF001221">
    <property type="entry name" value="Amidase_fungi"/>
    <property type="match status" value="1"/>
</dbReference>
<evidence type="ECO:0000256" key="4">
    <source>
        <dbReference type="ARBA" id="ARBA00022801"/>
    </source>
</evidence>
<reference evidence="7 8" key="1">
    <citation type="journal article" date="2016" name="Genome Biol. Evol.">
        <title>Divergent and convergent evolution of fungal pathogenicity.</title>
        <authorList>
            <person name="Shang Y."/>
            <person name="Xiao G."/>
            <person name="Zheng P."/>
            <person name="Cen K."/>
            <person name="Zhan S."/>
            <person name="Wang C."/>
        </authorList>
    </citation>
    <scope>NUCLEOTIDE SEQUENCE [LARGE SCALE GENOMIC DNA]</scope>
    <source>
        <strain evidence="7 8">RCEF 2490</strain>
    </source>
</reference>
<dbReference type="Proteomes" id="UP000078544">
    <property type="component" value="Unassembled WGS sequence"/>
</dbReference>
<evidence type="ECO:0000256" key="3">
    <source>
        <dbReference type="ARBA" id="ARBA00012922"/>
    </source>
</evidence>
<comment type="catalytic activity">
    <reaction evidence="1">
        <text>a monocarboxylic acid amide + H2O = a monocarboxylate + NH4(+)</text>
        <dbReference type="Rhea" id="RHEA:12020"/>
        <dbReference type="ChEBI" id="CHEBI:15377"/>
        <dbReference type="ChEBI" id="CHEBI:28938"/>
        <dbReference type="ChEBI" id="CHEBI:35757"/>
        <dbReference type="ChEBI" id="CHEBI:83628"/>
        <dbReference type="EC" id="3.5.1.4"/>
    </reaction>
</comment>
<dbReference type="InterPro" id="IPR036928">
    <property type="entry name" value="AS_sf"/>
</dbReference>
<evidence type="ECO:0000259" key="6">
    <source>
        <dbReference type="Pfam" id="PF01425"/>
    </source>
</evidence>
<feature type="active site" description="Charge relay system" evidence="5">
    <location>
        <position position="192"/>
    </location>
</feature>
<feature type="active site" description="Charge relay system" evidence="5">
    <location>
        <position position="116"/>
    </location>
</feature>
<organism evidence="7 8">
    <name type="scientific">Moelleriella libera RCEF 2490</name>
    <dbReference type="NCBI Taxonomy" id="1081109"/>
    <lineage>
        <taxon>Eukaryota</taxon>
        <taxon>Fungi</taxon>
        <taxon>Dikarya</taxon>
        <taxon>Ascomycota</taxon>
        <taxon>Pezizomycotina</taxon>
        <taxon>Sordariomycetes</taxon>
        <taxon>Hypocreomycetidae</taxon>
        <taxon>Hypocreales</taxon>
        <taxon>Clavicipitaceae</taxon>
        <taxon>Moelleriella</taxon>
    </lineage>
</organism>
<evidence type="ECO:0000313" key="8">
    <source>
        <dbReference type="Proteomes" id="UP000078544"/>
    </source>
</evidence>
<evidence type="ECO:0000256" key="5">
    <source>
        <dbReference type="PIRSR" id="PIRSR001221-1"/>
    </source>
</evidence>
<dbReference type="PROSITE" id="PS00571">
    <property type="entry name" value="AMIDASES"/>
    <property type="match status" value="1"/>
</dbReference>
<sequence>MASTAAPAEDWRAVVSRKRRQLDAQLPAAWRLSEAVKTSLLEDGRLIAAGAVQKSRLLSGEELDITENYTARELLDKLARECFFDRALDRAEFLDSYLRQNGKPKGPLHGLPVSLKDSFCIEGVATTVGYVSFVDNPPSSHNSALVDMLMDLGAVVYVKSNIPQTLATAETMNNIFGRTLNPHNINLTAGGSSGGEGALMALRGSIMGVGTDLAGSIRVPALCNGVYAFSPTSNRIPWSGQFSGRKRGWPCPTPVAGPLAHSVEDLILFTSTILNAEPHRYDATAPGIPWQQYGAKTKLTIGVLPADEHFPLHPPVRRVMNAATEALKQAGHNIVHLSNAGDRDVAFASRLAWQFFVYGPRNNHISPSGEPFIPSIIKRSNPMFTGPWPVDQDLEPFEKMHRLYHLHLEYLEAWRREWVRNGLDVILAPASQSTAVPHESYGWPPYTVLWNLLDFPSCIIPYGHASKEIDSEPMIITDGVQPSYDPEAVDGAPCAVQVVAPHFMDERCLTAASIIDKDIRLTARTDSEPATA</sequence>
<accession>A0A166U7A7</accession>
<keyword evidence="4" id="KW-0378">Hydrolase</keyword>
<comment type="similarity">
    <text evidence="2">Belongs to the amidase family.</text>
</comment>
<dbReference type="STRING" id="1081109.A0A166U7A7"/>
<evidence type="ECO:0000256" key="1">
    <source>
        <dbReference type="ARBA" id="ARBA00001311"/>
    </source>
</evidence>
<dbReference type="Pfam" id="PF01425">
    <property type="entry name" value="Amidase"/>
    <property type="match status" value="1"/>
</dbReference>
<dbReference type="GO" id="GO:0004040">
    <property type="term" value="F:amidase activity"/>
    <property type="evidence" value="ECO:0007669"/>
    <property type="project" value="UniProtKB-EC"/>
</dbReference>
<dbReference type="OrthoDB" id="6428749at2759"/>
<dbReference type="SUPFAM" id="SSF75304">
    <property type="entry name" value="Amidase signature (AS) enzymes"/>
    <property type="match status" value="1"/>
</dbReference>
<dbReference type="PANTHER" id="PTHR46072">
    <property type="entry name" value="AMIDASE-RELATED-RELATED"/>
    <property type="match status" value="1"/>
</dbReference>
<gene>
    <name evidence="7" type="ORF">AAL_01479</name>
</gene>
<dbReference type="EC" id="3.5.1.4" evidence="3"/>
<protein>
    <recommendedName>
        <fullName evidence="3">amidase</fullName>
        <ecNumber evidence="3">3.5.1.4</ecNumber>
    </recommendedName>
</protein>
<dbReference type="InterPro" id="IPR023631">
    <property type="entry name" value="Amidase_dom"/>
</dbReference>
<feature type="active site" description="Acyl-ester intermediate" evidence="5">
    <location>
        <position position="216"/>
    </location>
</feature>
<keyword evidence="8" id="KW-1185">Reference proteome</keyword>
<proteinExistence type="inferred from homology"/>
<dbReference type="PANTHER" id="PTHR46072:SF3">
    <property type="entry name" value="AMIDASE"/>
    <property type="match status" value="1"/>
</dbReference>
<evidence type="ECO:0000256" key="2">
    <source>
        <dbReference type="ARBA" id="ARBA00009199"/>
    </source>
</evidence>
<dbReference type="AlphaFoldDB" id="A0A166U7A7"/>
<dbReference type="InterPro" id="IPR020556">
    <property type="entry name" value="Amidase_CS"/>
</dbReference>
<feature type="domain" description="Amidase" evidence="6">
    <location>
        <begin position="79"/>
        <end position="509"/>
    </location>
</feature>
<evidence type="ECO:0000313" key="7">
    <source>
        <dbReference type="EMBL" id="OAA32147.1"/>
    </source>
</evidence>
<dbReference type="Gene3D" id="3.90.1300.10">
    <property type="entry name" value="Amidase signature (AS) domain"/>
    <property type="match status" value="1"/>
</dbReference>
<dbReference type="EMBL" id="AZGY01000002">
    <property type="protein sequence ID" value="OAA32147.1"/>
    <property type="molecule type" value="Genomic_DNA"/>
</dbReference>
<comment type="caution">
    <text evidence="7">The sequence shown here is derived from an EMBL/GenBank/DDBJ whole genome shotgun (WGS) entry which is preliminary data.</text>
</comment>
<name>A0A166U7A7_9HYPO</name>